<dbReference type="PANTHER" id="PTHR11786:SF0">
    <property type="entry name" value="ARYLAMINE N-ACETYLTRANSFERASE 4-RELATED"/>
    <property type="match status" value="1"/>
</dbReference>
<organism evidence="3 4">
    <name type="scientific">Panagrolaimus superbus</name>
    <dbReference type="NCBI Taxonomy" id="310955"/>
    <lineage>
        <taxon>Eukaryota</taxon>
        <taxon>Metazoa</taxon>
        <taxon>Ecdysozoa</taxon>
        <taxon>Nematoda</taxon>
        <taxon>Chromadorea</taxon>
        <taxon>Rhabditida</taxon>
        <taxon>Tylenchina</taxon>
        <taxon>Panagrolaimomorpha</taxon>
        <taxon>Panagrolaimoidea</taxon>
        <taxon>Panagrolaimidae</taxon>
        <taxon>Panagrolaimus</taxon>
    </lineage>
</organism>
<evidence type="ECO:0000313" key="4">
    <source>
        <dbReference type="WBParaSite" id="PSU_v2.g4931.t1"/>
    </source>
</evidence>
<dbReference type="InterPro" id="IPR038765">
    <property type="entry name" value="Papain-like_cys_pep_sf"/>
</dbReference>
<name>A0A914YXV3_9BILA</name>
<proteinExistence type="inferred from homology"/>
<dbReference type="PANTHER" id="PTHR11786">
    <property type="entry name" value="N-HYDROXYARYLAMINE O-ACETYLTRANSFERASE"/>
    <property type="match status" value="1"/>
</dbReference>
<dbReference type="Proteomes" id="UP000887577">
    <property type="component" value="Unplaced"/>
</dbReference>
<evidence type="ECO:0000256" key="1">
    <source>
        <dbReference type="ARBA" id="ARBA00006547"/>
    </source>
</evidence>
<accession>A0A914YXV3</accession>
<reference evidence="4" key="1">
    <citation type="submission" date="2022-11" db="UniProtKB">
        <authorList>
            <consortium name="WormBaseParasite"/>
        </authorList>
    </citation>
    <scope>IDENTIFICATION</scope>
</reference>
<evidence type="ECO:0000313" key="3">
    <source>
        <dbReference type="Proteomes" id="UP000887577"/>
    </source>
</evidence>
<dbReference type="InterPro" id="IPR053710">
    <property type="entry name" value="Arylamine_NAT_domain_sf"/>
</dbReference>
<sequence>MENFVEEYLERLEIDFPKNNADKEYLNALHIAHLTHIPFETFDLIDLKELNISPNYIFYRLIQQKRGGVCFQLNGSFERLLKSLKYNVQMIPCCVYGIKSKAYGSCNDHLALLITLEDGTKLLCDVGFSRNFLTPLIFKVDCVQFAKSGFFRLTKTDEYFVLERGYLGIEQNDNKVVLPSLSKLETCIVDIDPKQFKWTPSYRFTVDFDKLSTKLEDFEGASVHVIHSPDCILNQLSLCRIEAFQPPSFIGGFGIVGNDFVEYSINENGIEAKKYFPLSNDDDNNELKKILKEKFNLQIERKLSLRGL</sequence>
<protein>
    <recommendedName>
        <fullName evidence="2">arylamine N-acetyltransferase</fullName>
        <ecNumber evidence="2">2.3.1.5</ecNumber>
    </recommendedName>
</protein>
<evidence type="ECO:0000256" key="2">
    <source>
        <dbReference type="ARBA" id="ARBA00012701"/>
    </source>
</evidence>
<dbReference type="Pfam" id="PF00797">
    <property type="entry name" value="Acetyltransf_2"/>
    <property type="match status" value="1"/>
</dbReference>
<dbReference type="GO" id="GO:0004060">
    <property type="term" value="F:arylamine N-acetyltransferase activity"/>
    <property type="evidence" value="ECO:0007669"/>
    <property type="project" value="UniProtKB-EC"/>
</dbReference>
<dbReference type="AlphaFoldDB" id="A0A914YXV3"/>
<comment type="similarity">
    <text evidence="1">Belongs to the arylamine N-acetyltransferase family.</text>
</comment>
<dbReference type="SUPFAM" id="SSF54001">
    <property type="entry name" value="Cysteine proteinases"/>
    <property type="match status" value="1"/>
</dbReference>
<dbReference type="WBParaSite" id="PSU_v2.g4931.t1">
    <property type="protein sequence ID" value="PSU_v2.g4931.t1"/>
    <property type="gene ID" value="PSU_v2.g4931"/>
</dbReference>
<dbReference type="Gene3D" id="3.30.2140.20">
    <property type="match status" value="1"/>
</dbReference>
<keyword evidence="3" id="KW-1185">Reference proteome</keyword>
<dbReference type="EC" id="2.3.1.5" evidence="2"/>
<dbReference type="InterPro" id="IPR001447">
    <property type="entry name" value="Arylamine_N-AcTrfase"/>
</dbReference>